<sequence length="371" mass="43923">MREKDISENQIGNLIKVIAFFWLLTKVWSYKTWITERVYPVIPPLDILKNVPDFLHQFLFGFSLLALLTVLCFKNNLWLLIALFFSEVLSCSLDTVRWQPWEYMYLCFLLMVIINFYKPKNILLLSHLFLVSIYFFSGLHKFSRDFLSAVWLNMVLVDFFGLSMNFILKYKLFFTGLLIPFVEIALAILLFISKSKKKISYLLILMHLGILIFIGPLGLKYNSVVWPWNLAMIFILIIIYSKPVDPVNKNILIPNLYWIVLWFVMPVFSLFGSWYQYFSFNLYSGKGDQMYICISGNEKELEPYFEHKKNTLCKGKPYINLQNWALKEIKSAPLPEIEIYRKIGVHMKQKYSKDHLKIILYNHQTQKSIEL</sequence>
<dbReference type="AlphaFoldDB" id="A0A1I0S6A8"/>
<name>A0A1I0S6A8_9FLAO</name>
<keyword evidence="1" id="KW-1133">Transmembrane helix</keyword>
<feature type="transmembrane region" description="Helical" evidence="1">
    <location>
        <begin position="98"/>
        <end position="116"/>
    </location>
</feature>
<accession>A0A1I0S6A8</accession>
<feature type="transmembrane region" description="Helical" evidence="1">
    <location>
        <begin position="12"/>
        <end position="30"/>
    </location>
</feature>
<dbReference type="Proteomes" id="UP000199469">
    <property type="component" value="Unassembled WGS sequence"/>
</dbReference>
<feature type="transmembrane region" description="Helical" evidence="1">
    <location>
        <begin position="122"/>
        <end position="139"/>
    </location>
</feature>
<proteinExistence type="predicted"/>
<gene>
    <name evidence="2" type="ORF">SAMN05421841_4243</name>
</gene>
<keyword evidence="1" id="KW-0472">Membrane</keyword>
<feature type="transmembrane region" description="Helical" evidence="1">
    <location>
        <begin position="173"/>
        <end position="192"/>
    </location>
</feature>
<feature type="transmembrane region" description="Helical" evidence="1">
    <location>
        <begin position="225"/>
        <end position="244"/>
    </location>
</feature>
<evidence type="ECO:0000313" key="3">
    <source>
        <dbReference type="Proteomes" id="UP000199469"/>
    </source>
</evidence>
<keyword evidence="3" id="KW-1185">Reference proteome</keyword>
<protein>
    <recommendedName>
        <fullName evidence="4">Vitamin K-dependent gamma-carboxylase</fullName>
    </recommendedName>
</protein>
<feature type="transmembrane region" description="Helical" evidence="1">
    <location>
        <begin position="58"/>
        <end position="86"/>
    </location>
</feature>
<feature type="transmembrane region" description="Helical" evidence="1">
    <location>
        <begin position="146"/>
        <end position="167"/>
    </location>
</feature>
<dbReference type="EMBL" id="FOIU01000006">
    <property type="protein sequence ID" value="SEW49569.1"/>
    <property type="molecule type" value="Genomic_DNA"/>
</dbReference>
<reference evidence="3" key="1">
    <citation type="submission" date="2016-10" db="EMBL/GenBank/DDBJ databases">
        <authorList>
            <person name="Varghese N."/>
            <person name="Submissions S."/>
        </authorList>
    </citation>
    <scope>NUCLEOTIDE SEQUENCE [LARGE SCALE GENOMIC DNA]</scope>
    <source>
        <strain evidence="3">DSM 17724</strain>
    </source>
</reference>
<feature type="transmembrane region" description="Helical" evidence="1">
    <location>
        <begin position="199"/>
        <end position="219"/>
    </location>
</feature>
<organism evidence="2 3">
    <name type="scientific">Chryseobacterium wanjuense</name>
    <dbReference type="NCBI Taxonomy" id="356305"/>
    <lineage>
        <taxon>Bacteria</taxon>
        <taxon>Pseudomonadati</taxon>
        <taxon>Bacteroidota</taxon>
        <taxon>Flavobacteriia</taxon>
        <taxon>Flavobacteriales</taxon>
        <taxon>Weeksellaceae</taxon>
        <taxon>Chryseobacterium group</taxon>
        <taxon>Chryseobacterium</taxon>
    </lineage>
</organism>
<evidence type="ECO:0000313" key="2">
    <source>
        <dbReference type="EMBL" id="SEW49569.1"/>
    </source>
</evidence>
<evidence type="ECO:0008006" key="4">
    <source>
        <dbReference type="Google" id="ProtNLM"/>
    </source>
</evidence>
<dbReference type="OrthoDB" id="1196478at2"/>
<feature type="transmembrane region" description="Helical" evidence="1">
    <location>
        <begin position="256"/>
        <end position="275"/>
    </location>
</feature>
<keyword evidence="1" id="KW-0812">Transmembrane</keyword>
<evidence type="ECO:0000256" key="1">
    <source>
        <dbReference type="SAM" id="Phobius"/>
    </source>
</evidence>